<gene>
    <name evidence="4" type="ORF">TSOC_011967</name>
</gene>
<feature type="coiled-coil region" evidence="1">
    <location>
        <begin position="145"/>
        <end position="179"/>
    </location>
</feature>
<dbReference type="InterPro" id="IPR003497">
    <property type="entry name" value="BRO_N_domain"/>
</dbReference>
<dbReference type="Pfam" id="PF13455">
    <property type="entry name" value="MUG113"/>
    <property type="match status" value="2"/>
</dbReference>
<keyword evidence="5" id="KW-1185">Reference proteome</keyword>
<dbReference type="PANTHER" id="PTHR36180">
    <property type="entry name" value="DNA-BINDING PROTEIN-RELATED-RELATED"/>
    <property type="match status" value="1"/>
</dbReference>
<accession>A0A2J7ZP87</accession>
<dbReference type="AlphaFoldDB" id="A0A2J7ZP87"/>
<evidence type="ECO:0000259" key="3">
    <source>
        <dbReference type="PROSITE" id="PS51750"/>
    </source>
</evidence>
<evidence type="ECO:0000256" key="1">
    <source>
        <dbReference type="SAM" id="Coils"/>
    </source>
</evidence>
<proteinExistence type="predicted"/>
<feature type="domain" description="Bro-N" evidence="3">
    <location>
        <begin position="43"/>
        <end position="144"/>
    </location>
</feature>
<dbReference type="PANTHER" id="PTHR36180:SF2">
    <property type="entry name" value="BRO FAMILY PROTEIN"/>
    <property type="match status" value="1"/>
</dbReference>
<dbReference type="Pfam" id="PF02498">
    <property type="entry name" value="Bro-N"/>
    <property type="match status" value="1"/>
</dbReference>
<evidence type="ECO:0000313" key="5">
    <source>
        <dbReference type="Proteomes" id="UP000236333"/>
    </source>
</evidence>
<sequence>MSCQGFTEAQVEVVEAIICQALNFDPTDKRLLHYKRDKIREKAKRLGDASSQVTINIRGTEEDPLFQANQIGRLLGITNIRESLKDFDEDEKGVSSTDTLGGQQQTLFLTELGLYRLLGQSRKPVARPFQKWVAKVIKEIRVNGKFELEQQSKLLLKEAAAKEEELRKEAEEARALTAAKDAELSRLKAKTYDEVAKDDNVYICKEASELSTDRHKIGKTIDPKKRESQLNTGSAQGSQLIYKRETLNAKLIEDIAHTALRRYHCNREHYNCRVEHSVDVLDAACTFVDTVSSSYEHITRRELLERLIERLRDLQADQQAPPPDAAIGQRGAPQVLEVLGTTLPDVVADVVVATTAVATLAEWLGARTVITGIHRDAVSIRELWELYRSEQDGEEDDDGDDGDDGLLVDGGVQRVSRRQFKELAQRFFRAKRAAGVVVKDKAAIKQEDGGFLSVRLTNTVSSELLDILRSELTGEEQQLFINGFAAYLHCDTRKDFVMDIDDVYAWLGFTRPDSLKKLYKKHLTEGVHFQVFRHLAENPLGGRPKEQTLLTIHGFKQLCMAANTDKGRRVREYYISMEEILFQYTSRKANEEREHLTKLVDESKQAAAAKEVELRSEVEAARALTAVKEAELSRLKAKTLTNTVSSELLDILRSELTGEEQQLFINGFAAYLHCDTRKDFVMDIDDVYAWLGFTRPDSLKKLYKKHLTEGVHFQVFRHLAENPLGGRPKEQTLLTIHGFKQLCMAANTDKGRRVREYYISMEEILFQYTSRKANEEREHLTKLVDESKQAAAAKEVELRSEVEAARALTAVKEAELSRLKAKTYDEVPKDDNVYICKEASELSTDRHKIGKTIDPKKRESQLNTGSAQGSQLIYTRETLNAKLIEDIAHTALRRYHCSREHYNCRVEHSVDVLDAACTFVDTVSSSYEHITRRELLERLIERLRDLQADQQAPAQDAAVGQRGGALPPHVGAAADGEAQVLEVPKVPARPDVVVVTTAVATLAEWLGARTVITGIQRDAVSIRELWELYRSEQDGEEDDDSDDGCVGLLVDGGVQRVSRRQFKELAQRFFRTKRAAGVVVKASHNIKQEDSSFKTVRWVVLGIRSGPSGQPGAEGATKGSEDFIDQM</sequence>
<feature type="region of interest" description="Disordered" evidence="2">
    <location>
        <begin position="1107"/>
        <end position="1127"/>
    </location>
</feature>
<dbReference type="SMART" id="SM01040">
    <property type="entry name" value="Bro-N"/>
    <property type="match status" value="1"/>
</dbReference>
<reference evidence="4 5" key="1">
    <citation type="journal article" date="2017" name="Mol. Biol. Evol.">
        <title>The 4-celled Tetrabaena socialis nuclear genome reveals the essential components for genetic control of cell number at the origin of multicellularity in the volvocine lineage.</title>
        <authorList>
            <person name="Featherston J."/>
            <person name="Arakaki Y."/>
            <person name="Hanschen E.R."/>
            <person name="Ferris P.J."/>
            <person name="Michod R.E."/>
            <person name="Olson B.J.S.C."/>
            <person name="Nozaki H."/>
            <person name="Durand P.M."/>
        </authorList>
    </citation>
    <scope>NUCLEOTIDE SEQUENCE [LARGE SCALE GENOMIC DNA]</scope>
    <source>
        <strain evidence="4 5">NIES-571</strain>
    </source>
</reference>
<keyword evidence="1" id="KW-0175">Coiled coil</keyword>
<dbReference type="Proteomes" id="UP000236333">
    <property type="component" value="Unassembled WGS sequence"/>
</dbReference>
<evidence type="ECO:0000256" key="2">
    <source>
        <dbReference type="SAM" id="MobiDB-lite"/>
    </source>
</evidence>
<dbReference type="PROSITE" id="PS51750">
    <property type="entry name" value="BRO_N"/>
    <property type="match status" value="1"/>
</dbReference>
<evidence type="ECO:0000313" key="4">
    <source>
        <dbReference type="EMBL" id="PNH02084.1"/>
    </source>
</evidence>
<name>A0A2J7ZP87_9CHLO</name>
<comment type="caution">
    <text evidence="4">The sequence shown here is derived from an EMBL/GenBank/DDBJ whole genome shotgun (WGS) entry which is preliminary data.</text>
</comment>
<dbReference type="OrthoDB" id="560607at2759"/>
<organism evidence="4 5">
    <name type="scientific">Tetrabaena socialis</name>
    <dbReference type="NCBI Taxonomy" id="47790"/>
    <lineage>
        <taxon>Eukaryota</taxon>
        <taxon>Viridiplantae</taxon>
        <taxon>Chlorophyta</taxon>
        <taxon>core chlorophytes</taxon>
        <taxon>Chlorophyceae</taxon>
        <taxon>CS clade</taxon>
        <taxon>Chlamydomonadales</taxon>
        <taxon>Tetrabaenaceae</taxon>
        <taxon>Tetrabaena</taxon>
    </lineage>
</organism>
<dbReference type="EMBL" id="PGGS01000727">
    <property type="protein sequence ID" value="PNH02084.1"/>
    <property type="molecule type" value="Genomic_DNA"/>
</dbReference>
<protein>
    <recommendedName>
        <fullName evidence="3">Bro-N domain-containing protein</fullName>
    </recommendedName>
</protein>